<dbReference type="AlphaFoldDB" id="A0AAV9NH10"/>
<keyword evidence="2" id="KW-1185">Reference proteome</keyword>
<sequence length="777" mass="89233">MATLASKRLLSKLCRAGIVVSKFYVVDRKDPIDAFMYGLRSKEELLFEADVDHWRDLGSRLVDGAPGRYNIELWLILLRAQALQYGHNGIKAIWEGLRMRGPMVRLDDDDPRVNSLWNVFVAAGSADEQFLWIISTRARESKFVRPAIYAEIVSAALESQYPTRALKFSNYHLDSFRGRDDLIAIFSAAIKSNHPRALEGFCKIYDRVPRYDIYSSIIPLLWEQNRPSDAFYMHLFLLSKGDLPDRFELLEPFIHHLASNDQSVTPFVTALTSAGASFEAQIRHFWAAEKNIHAEYPSISQNLVASKLARPPNQKLSDHFVARAFATRAFSFEFAVNTMRLLGLVEIGPLATREVVIWSSDASTLLSRFQLLRKVGVDSGASTFVRTIHNASEAGQWEIVQSLAKSDLHHETFADRALQERLLTQYYHEKDWSQVNRTLAIINMGKFGHNEKGRAATALLLIMLKAGHFHAATQLMSRMRQQNQNLDGRTTSKEIGLALRQWYQRSNQEMVAAKSSSDQLALLIGLLQDLVASGPYVSLETWRVPLIALAKAQRFKAFEYLTIWIAEWYRPNGLHSQYWDISPSGPSSNLNNLFTPTFQRMLVSWCFRIPKGRNAPSANHCMRWAPILKKLQANYGLTINDGEIWWTYVRRLRKIFSISSHSFIRHHNRLMRSRNRMALWEYWHMYKTMWDCRLNKSEVDGIRATVQGLYSTNRSERKWETTRRRGQPSFRFESTDDAAAVRAALVAKRRGTRHGKGHIDMEDDARSTVPYGRIIRT</sequence>
<dbReference type="Proteomes" id="UP001358417">
    <property type="component" value="Unassembled WGS sequence"/>
</dbReference>
<comment type="caution">
    <text evidence="1">The sequence shown here is derived from an EMBL/GenBank/DDBJ whole genome shotgun (WGS) entry which is preliminary data.</text>
</comment>
<protein>
    <recommendedName>
        <fullName evidence="3">Pentatricopeptide repeat domain-containing protein</fullName>
    </recommendedName>
</protein>
<proteinExistence type="predicted"/>
<dbReference type="GeneID" id="89980849"/>
<dbReference type="EMBL" id="JAVRRD010000008">
    <property type="protein sequence ID" value="KAK5056154.1"/>
    <property type="molecule type" value="Genomic_DNA"/>
</dbReference>
<dbReference type="RefSeq" id="XP_064708124.1">
    <property type="nucleotide sequence ID" value="XM_064856224.1"/>
</dbReference>
<evidence type="ECO:0000313" key="1">
    <source>
        <dbReference type="EMBL" id="KAK5056154.1"/>
    </source>
</evidence>
<gene>
    <name evidence="1" type="ORF">LTR84_012707</name>
</gene>
<evidence type="ECO:0008006" key="3">
    <source>
        <dbReference type="Google" id="ProtNLM"/>
    </source>
</evidence>
<reference evidence="1 2" key="1">
    <citation type="submission" date="2023-08" db="EMBL/GenBank/DDBJ databases">
        <title>Black Yeasts Isolated from many extreme environments.</title>
        <authorList>
            <person name="Coleine C."/>
            <person name="Stajich J.E."/>
            <person name="Selbmann L."/>
        </authorList>
    </citation>
    <scope>NUCLEOTIDE SEQUENCE [LARGE SCALE GENOMIC DNA]</scope>
    <source>
        <strain evidence="1 2">CCFEE 5792</strain>
    </source>
</reference>
<accession>A0AAV9NH10</accession>
<organism evidence="1 2">
    <name type="scientific">Exophiala bonariae</name>
    <dbReference type="NCBI Taxonomy" id="1690606"/>
    <lineage>
        <taxon>Eukaryota</taxon>
        <taxon>Fungi</taxon>
        <taxon>Dikarya</taxon>
        <taxon>Ascomycota</taxon>
        <taxon>Pezizomycotina</taxon>
        <taxon>Eurotiomycetes</taxon>
        <taxon>Chaetothyriomycetidae</taxon>
        <taxon>Chaetothyriales</taxon>
        <taxon>Herpotrichiellaceae</taxon>
        <taxon>Exophiala</taxon>
    </lineage>
</organism>
<name>A0AAV9NH10_9EURO</name>
<evidence type="ECO:0000313" key="2">
    <source>
        <dbReference type="Proteomes" id="UP001358417"/>
    </source>
</evidence>